<dbReference type="OrthoDB" id="195316at2"/>
<dbReference type="EMBL" id="JACRUP010000007">
    <property type="protein sequence ID" value="MBC5851606.1"/>
    <property type="molecule type" value="Genomic_DNA"/>
</dbReference>
<dbReference type="GeneID" id="79888598"/>
<name>A0A9X0RAT9_VIBME</name>
<dbReference type="PIRSF" id="PIRSF014995">
    <property type="entry name" value="UCP014995"/>
    <property type="match status" value="1"/>
</dbReference>
<evidence type="ECO:0000313" key="2">
    <source>
        <dbReference type="Proteomes" id="UP000615796"/>
    </source>
</evidence>
<dbReference type="Gene3D" id="2.60.40.4070">
    <property type="match status" value="1"/>
</dbReference>
<protein>
    <submittedName>
        <fullName evidence="1">DUF2271 domain-containing protein</fullName>
    </submittedName>
</protein>
<organism evidence="1 2">
    <name type="scientific">Vibrio metschnikovii</name>
    <dbReference type="NCBI Taxonomy" id="28172"/>
    <lineage>
        <taxon>Bacteria</taxon>
        <taxon>Pseudomonadati</taxon>
        <taxon>Pseudomonadota</taxon>
        <taxon>Gammaproteobacteria</taxon>
        <taxon>Vibrionales</taxon>
        <taxon>Vibrionaceae</taxon>
        <taxon>Vibrio</taxon>
    </lineage>
</organism>
<dbReference type="RefSeq" id="WP_040903805.1">
    <property type="nucleotide sequence ID" value="NZ_CAWQCL010000087.1"/>
</dbReference>
<dbReference type="Pfam" id="PF10029">
    <property type="entry name" value="DUF2271"/>
    <property type="match status" value="1"/>
</dbReference>
<accession>A0A9X0RAT9</accession>
<keyword evidence="2" id="KW-1185">Reference proteome</keyword>
<evidence type="ECO:0000313" key="1">
    <source>
        <dbReference type="EMBL" id="MBC5851606.1"/>
    </source>
</evidence>
<dbReference type="AlphaFoldDB" id="A0A9X0RAT9"/>
<reference evidence="1" key="1">
    <citation type="submission" date="2020-08" db="EMBL/GenBank/DDBJ databases">
        <title>Genome Sequencing and Pan-Genome Analysis of Migratory bird Vibrio Strains, Inner Mongolia.</title>
        <authorList>
            <person name="Zheng L."/>
        </authorList>
    </citation>
    <scope>NUCLEOTIDE SEQUENCE</scope>
    <source>
        <strain evidence="1">M13F</strain>
    </source>
</reference>
<sequence length="170" mass="19766">MKKQRGRLYVWLLGLSVLSVNVFAAPLGKLDIEFELPKLDVGMYARPYVAIWIEDAQGQPVRTVALWQKEDTWLKDIRRWWRQVGRYDRALIDAVTSATRPAGQYRLQWDGLDDQGQPLAQGDYLFYAEVVREHGGRDVVRQAMTLHAQPEQYQLDATYETGVIRLRYQP</sequence>
<dbReference type="InterPro" id="IPR014469">
    <property type="entry name" value="DUF2271"/>
</dbReference>
<gene>
    <name evidence="1" type="ORF">H8Q88_11905</name>
</gene>
<proteinExistence type="predicted"/>
<comment type="caution">
    <text evidence="1">The sequence shown here is derived from an EMBL/GenBank/DDBJ whole genome shotgun (WGS) entry which is preliminary data.</text>
</comment>
<dbReference type="Proteomes" id="UP000615796">
    <property type="component" value="Unassembled WGS sequence"/>
</dbReference>